<dbReference type="PROSITE" id="PS51802">
    <property type="entry name" value="ZF_CCHHC"/>
    <property type="match status" value="1"/>
</dbReference>
<dbReference type="CDD" id="cd20135">
    <property type="entry name" value="MBT_L3MBTL3_rpt2"/>
    <property type="match status" value="1"/>
</dbReference>
<keyword evidence="8" id="KW-0804">Transcription</keyword>
<evidence type="ECO:0000259" key="13">
    <source>
        <dbReference type="PROSITE" id="PS50105"/>
    </source>
</evidence>
<dbReference type="GO" id="GO:0045892">
    <property type="term" value="P:negative regulation of DNA-templated transcription"/>
    <property type="evidence" value="ECO:0007669"/>
    <property type="project" value="TreeGrafter"/>
</dbReference>
<feature type="compositionally biased region" description="Basic and acidic residues" evidence="12">
    <location>
        <begin position="72"/>
        <end position="103"/>
    </location>
</feature>
<dbReference type="GO" id="GO:0003682">
    <property type="term" value="F:chromatin binding"/>
    <property type="evidence" value="ECO:0007669"/>
    <property type="project" value="TreeGrafter"/>
</dbReference>
<dbReference type="FunFam" id="2.30.30.140:FF:000007">
    <property type="entry name" value="Lethal(3)malignant brain tumor-like protein 1"/>
    <property type="match status" value="1"/>
</dbReference>
<evidence type="ECO:0000256" key="2">
    <source>
        <dbReference type="ARBA" id="ARBA00022723"/>
    </source>
</evidence>
<dbReference type="PANTHER" id="PTHR12247">
    <property type="entry name" value="POLYCOMB GROUP PROTEIN"/>
    <property type="match status" value="1"/>
</dbReference>
<name>A0A8T2K5Q4_9PIPI</name>
<feature type="region of interest" description="Disordered" evidence="12">
    <location>
        <begin position="542"/>
        <end position="576"/>
    </location>
</feature>
<dbReference type="InterPro" id="IPR001660">
    <property type="entry name" value="SAM"/>
</dbReference>
<protein>
    <recommendedName>
        <fullName evidence="13">SAM domain-containing protein</fullName>
    </recommendedName>
</protein>
<feature type="repeat" description="MBT" evidence="10">
    <location>
        <begin position="392"/>
        <end position="487"/>
    </location>
</feature>
<feature type="compositionally biased region" description="Polar residues" evidence="12">
    <location>
        <begin position="104"/>
        <end position="119"/>
    </location>
</feature>
<comment type="subcellular location">
    <subcellularLocation>
        <location evidence="1">Nucleus</location>
    </subcellularLocation>
</comment>
<evidence type="ECO:0000313" key="15">
    <source>
        <dbReference type="Proteomes" id="UP000812440"/>
    </source>
</evidence>
<reference evidence="14" key="1">
    <citation type="thesis" date="2020" institute="ProQuest LLC" country="789 East Eisenhower Parkway, Ann Arbor, MI, USA">
        <title>Comparative Genomics and Chromosome Evolution.</title>
        <authorList>
            <person name="Mudd A.B."/>
        </authorList>
    </citation>
    <scope>NUCLEOTIDE SEQUENCE</scope>
    <source>
        <strain evidence="14">Female2</strain>
        <tissue evidence="14">Blood</tissue>
    </source>
</reference>
<accession>A0A8T2K5Q4</accession>
<dbReference type="CDD" id="cd09582">
    <property type="entry name" value="SAM_Scm-like-3MBT3_4"/>
    <property type="match status" value="1"/>
</dbReference>
<dbReference type="PROSITE" id="PS50105">
    <property type="entry name" value="SAM_DOMAIN"/>
    <property type="match status" value="1"/>
</dbReference>
<dbReference type="InterPro" id="IPR050548">
    <property type="entry name" value="PcG_chromatin_remod_factors"/>
</dbReference>
<dbReference type="Pfam" id="PF01530">
    <property type="entry name" value="zf-C2HC"/>
    <property type="match status" value="1"/>
</dbReference>
<feature type="domain" description="SAM" evidence="13">
    <location>
        <begin position="682"/>
        <end position="746"/>
    </location>
</feature>
<feature type="repeat" description="MBT" evidence="10">
    <location>
        <begin position="284"/>
        <end position="383"/>
    </location>
</feature>
<gene>
    <name evidence="14" type="ORF">GDO86_003430</name>
</gene>
<evidence type="ECO:0000313" key="14">
    <source>
        <dbReference type="EMBL" id="KAG8451164.1"/>
    </source>
</evidence>
<keyword evidence="6" id="KW-0156">Chromatin regulator</keyword>
<dbReference type="SMART" id="SM00561">
    <property type="entry name" value="MBT"/>
    <property type="match status" value="3"/>
</dbReference>
<keyword evidence="4 11" id="KW-0863">Zinc-finger</keyword>
<keyword evidence="15" id="KW-1185">Reference proteome</keyword>
<feature type="compositionally biased region" description="Acidic residues" evidence="12">
    <location>
        <begin position="138"/>
        <end position="149"/>
    </location>
</feature>
<dbReference type="SMART" id="SM00454">
    <property type="entry name" value="SAM"/>
    <property type="match status" value="1"/>
</dbReference>
<organism evidence="14 15">
    <name type="scientific">Hymenochirus boettgeri</name>
    <name type="common">Congo dwarf clawed frog</name>
    <dbReference type="NCBI Taxonomy" id="247094"/>
    <lineage>
        <taxon>Eukaryota</taxon>
        <taxon>Metazoa</taxon>
        <taxon>Chordata</taxon>
        <taxon>Craniata</taxon>
        <taxon>Vertebrata</taxon>
        <taxon>Euteleostomi</taxon>
        <taxon>Amphibia</taxon>
        <taxon>Batrachia</taxon>
        <taxon>Anura</taxon>
        <taxon>Pipoidea</taxon>
        <taxon>Pipidae</taxon>
        <taxon>Pipinae</taxon>
        <taxon>Hymenochirus</taxon>
    </lineage>
</organism>
<keyword evidence="3" id="KW-0677">Repeat</keyword>
<dbReference type="GO" id="GO:0006325">
    <property type="term" value="P:chromatin organization"/>
    <property type="evidence" value="ECO:0007669"/>
    <property type="project" value="UniProtKB-KW"/>
</dbReference>
<evidence type="ECO:0000256" key="3">
    <source>
        <dbReference type="ARBA" id="ARBA00022737"/>
    </source>
</evidence>
<evidence type="ECO:0000256" key="8">
    <source>
        <dbReference type="ARBA" id="ARBA00023163"/>
    </source>
</evidence>
<evidence type="ECO:0000256" key="5">
    <source>
        <dbReference type="ARBA" id="ARBA00022833"/>
    </source>
</evidence>
<keyword evidence="9" id="KW-0539">Nucleus</keyword>
<dbReference type="PROSITE" id="PS51079">
    <property type="entry name" value="MBT"/>
    <property type="match status" value="3"/>
</dbReference>
<dbReference type="GO" id="GO:0005634">
    <property type="term" value="C:nucleus"/>
    <property type="evidence" value="ECO:0007669"/>
    <property type="project" value="UniProtKB-SubCell"/>
</dbReference>
<keyword evidence="2" id="KW-0479">Metal-binding</keyword>
<proteinExistence type="predicted"/>
<keyword evidence="5" id="KW-0862">Zinc</keyword>
<dbReference type="Pfam" id="PF00536">
    <property type="entry name" value="SAM_1"/>
    <property type="match status" value="1"/>
</dbReference>
<dbReference type="AlphaFoldDB" id="A0A8T2K5Q4"/>
<dbReference type="Pfam" id="PF02820">
    <property type="entry name" value="MBT"/>
    <property type="match status" value="3"/>
</dbReference>
<evidence type="ECO:0000256" key="10">
    <source>
        <dbReference type="PROSITE-ProRule" id="PRU00459"/>
    </source>
</evidence>
<evidence type="ECO:0000256" key="12">
    <source>
        <dbReference type="SAM" id="MobiDB-lite"/>
    </source>
</evidence>
<dbReference type="Gene3D" id="4.10.320.30">
    <property type="match status" value="1"/>
</dbReference>
<dbReference type="GO" id="GO:0008270">
    <property type="term" value="F:zinc ion binding"/>
    <property type="evidence" value="ECO:0007669"/>
    <property type="project" value="UniProtKB-KW"/>
</dbReference>
<comment type="caution">
    <text evidence="14">The sequence shown here is derived from an EMBL/GenBank/DDBJ whole genome shotgun (WGS) entry which is preliminary data.</text>
</comment>
<feature type="region of interest" description="Disordered" evidence="12">
    <location>
        <begin position="52"/>
        <end position="169"/>
    </location>
</feature>
<dbReference type="InterPro" id="IPR004092">
    <property type="entry name" value="Mbt"/>
</dbReference>
<dbReference type="InterPro" id="IPR002515">
    <property type="entry name" value="Znf_C2H2C"/>
</dbReference>
<evidence type="ECO:0000256" key="1">
    <source>
        <dbReference type="ARBA" id="ARBA00004123"/>
    </source>
</evidence>
<evidence type="ECO:0000256" key="4">
    <source>
        <dbReference type="ARBA" id="ARBA00022771"/>
    </source>
</evidence>
<evidence type="ECO:0000256" key="11">
    <source>
        <dbReference type="PROSITE-ProRule" id="PRU01143"/>
    </source>
</evidence>
<evidence type="ECO:0000256" key="9">
    <source>
        <dbReference type="ARBA" id="ARBA00023242"/>
    </source>
</evidence>
<dbReference type="OrthoDB" id="8188861at2759"/>
<dbReference type="Proteomes" id="UP000812440">
    <property type="component" value="Chromosome 2"/>
</dbReference>
<dbReference type="EMBL" id="JAACNH010000002">
    <property type="protein sequence ID" value="KAG8451164.1"/>
    <property type="molecule type" value="Genomic_DNA"/>
</dbReference>
<keyword evidence="7" id="KW-0805">Transcription regulation</keyword>
<dbReference type="Gene3D" id="2.30.30.140">
    <property type="match status" value="3"/>
</dbReference>
<evidence type="ECO:0000256" key="6">
    <source>
        <dbReference type="ARBA" id="ARBA00022853"/>
    </source>
</evidence>
<dbReference type="InterPro" id="IPR013761">
    <property type="entry name" value="SAM/pointed_sf"/>
</dbReference>
<sequence length="749" mass="84807">MSQGHVSDFDLMNALDWRDGIATLPGSHIRFRLSEFGTLEIITDSDSAAISTLPSNNQNPTESCSSSSVSTHCKEIKSEETNSQMEKKEKEDGEPVVHLDKDQPTTQAPPNVSSTSTAFIENERPQRLRRKRKFLMDSGDEDDGLDDDEDKIKGSLKTRKASKQTKAAPPTKKKLWNWVSYLEEEKMPAAPLKLFKEHQSFPQSRNSFKVGMKLEGIDPEHPSLYCVLTVVEVLGYRMRLHFDGYPDCYDFWVSADSLDIHPVGWCERTGHKLLPPKGYKDGEFSWASYLKHCKAQASPKTFFKSYNTPVTPSGFRVGMKLEAVDRKNPSLLCVATIADIVENRLLIHFDNWDHSYDYWCDASSPYIRPVGYCQESAIDLTPPPEFKDPKSFSWECYLEKNGTQAAPARAFKPRPPHGFQPQMKLEAVDKRNPMLIRVCSIVQREENRIKLHFDGWNPLYDFWVDVDSHDIHPVGWCAKTGHPLQLPPGNGAPDIAAVAGQGCPIAGCMGIGHVRGPRYGTHYTAVGCPYSEVNLNRENFQQDRLSGERPPLLQSAVRSRRPGTPNPTTDTSDFSQYRKSPIPLEERWEKNNSWEVSDWLEEEAESKSQIKRGSHTYIRLQLIKQEMDGTDSEVSLEQALHQSVFMTSLLSDPGHRIHMCWEQQCHLLPEVSSYTPQSVSKWSADEVAQFIQQLPGCTEQSSVFKEEQIDGEAFLLLTQNDLVKILGLKLGPALKIYNSILMFHNLTQD</sequence>
<feature type="repeat" description="MBT" evidence="10">
    <location>
        <begin position="176"/>
        <end position="276"/>
    </location>
</feature>
<evidence type="ECO:0000256" key="7">
    <source>
        <dbReference type="ARBA" id="ARBA00023015"/>
    </source>
</evidence>
<dbReference type="PANTHER" id="PTHR12247:SF130">
    <property type="entry name" value="SAM DOMAIN-CONTAINING PROTEIN"/>
    <property type="match status" value="1"/>
</dbReference>
<dbReference type="SUPFAM" id="SSF63748">
    <property type="entry name" value="Tudor/PWWP/MBT"/>
    <property type="match status" value="3"/>
</dbReference>
<dbReference type="GO" id="GO:0042393">
    <property type="term" value="F:histone binding"/>
    <property type="evidence" value="ECO:0007669"/>
    <property type="project" value="TreeGrafter"/>
</dbReference>
<dbReference type="SUPFAM" id="SSF47769">
    <property type="entry name" value="SAM/Pointed domain"/>
    <property type="match status" value="1"/>
</dbReference>
<dbReference type="Gene3D" id="1.10.150.50">
    <property type="entry name" value="Transcription Factor, Ets-1"/>
    <property type="match status" value="1"/>
</dbReference>
<feature type="compositionally biased region" description="Polar residues" evidence="12">
    <location>
        <begin position="566"/>
        <end position="576"/>
    </location>
</feature>
<feature type="compositionally biased region" description="Basic residues" evidence="12">
    <location>
        <begin position="154"/>
        <end position="163"/>
    </location>
</feature>
<feature type="compositionally biased region" description="Polar residues" evidence="12">
    <location>
        <begin position="52"/>
        <end position="62"/>
    </location>
</feature>